<organism evidence="3 4">
    <name type="scientific">Stieleria varia</name>
    <dbReference type="NCBI Taxonomy" id="2528005"/>
    <lineage>
        <taxon>Bacteria</taxon>
        <taxon>Pseudomonadati</taxon>
        <taxon>Planctomycetota</taxon>
        <taxon>Planctomycetia</taxon>
        <taxon>Pirellulales</taxon>
        <taxon>Pirellulaceae</taxon>
        <taxon>Stieleria</taxon>
    </lineage>
</organism>
<keyword evidence="4" id="KW-1185">Reference proteome</keyword>
<protein>
    <submittedName>
        <fullName evidence="3">Uncharacterized protein</fullName>
    </submittedName>
</protein>
<gene>
    <name evidence="3" type="ORF">Pla52n_58860</name>
</gene>
<dbReference type="RefSeq" id="WP_146522857.1">
    <property type="nucleotide sequence ID" value="NZ_CP151726.1"/>
</dbReference>
<feature type="region of interest" description="Disordered" evidence="1">
    <location>
        <begin position="92"/>
        <end position="112"/>
    </location>
</feature>
<proteinExistence type="predicted"/>
<comment type="caution">
    <text evidence="3">The sequence shown here is derived from an EMBL/GenBank/DDBJ whole genome shotgun (WGS) entry which is preliminary data.</text>
</comment>
<feature type="compositionally biased region" description="Polar residues" evidence="1">
    <location>
        <begin position="97"/>
        <end position="112"/>
    </location>
</feature>
<sequence>MRDETSTESSIDQVEPYRSPVDVAGAAGTTSAMKSPILWIGVVAVIAIGTAGVFAMMAPVVDDFGGNRAGPPQMEDPIGDYGGIRRSVPYEIPEDLAQQSSVSEANASVPQP</sequence>
<keyword evidence="2" id="KW-0812">Transmembrane</keyword>
<feature type="transmembrane region" description="Helical" evidence="2">
    <location>
        <begin position="37"/>
        <end position="58"/>
    </location>
</feature>
<evidence type="ECO:0000256" key="2">
    <source>
        <dbReference type="SAM" id="Phobius"/>
    </source>
</evidence>
<dbReference type="AlphaFoldDB" id="A0A5C6A0Y4"/>
<keyword evidence="2" id="KW-0472">Membrane</keyword>
<name>A0A5C6A0Y4_9BACT</name>
<accession>A0A5C6A0Y4</accession>
<dbReference type="Proteomes" id="UP000320176">
    <property type="component" value="Unassembled WGS sequence"/>
</dbReference>
<reference evidence="3 4" key="1">
    <citation type="submission" date="2019-02" db="EMBL/GenBank/DDBJ databases">
        <title>Deep-cultivation of Planctomycetes and their phenomic and genomic characterization uncovers novel biology.</title>
        <authorList>
            <person name="Wiegand S."/>
            <person name="Jogler M."/>
            <person name="Boedeker C."/>
            <person name="Pinto D."/>
            <person name="Vollmers J."/>
            <person name="Rivas-Marin E."/>
            <person name="Kohn T."/>
            <person name="Peeters S.H."/>
            <person name="Heuer A."/>
            <person name="Rast P."/>
            <person name="Oberbeckmann S."/>
            <person name="Bunk B."/>
            <person name="Jeske O."/>
            <person name="Meyerdierks A."/>
            <person name="Storesund J.E."/>
            <person name="Kallscheuer N."/>
            <person name="Luecker S."/>
            <person name="Lage O.M."/>
            <person name="Pohl T."/>
            <person name="Merkel B.J."/>
            <person name="Hornburger P."/>
            <person name="Mueller R.-W."/>
            <person name="Bruemmer F."/>
            <person name="Labrenz M."/>
            <person name="Spormann A.M."/>
            <person name="Op Den Camp H."/>
            <person name="Overmann J."/>
            <person name="Amann R."/>
            <person name="Jetten M.S.M."/>
            <person name="Mascher T."/>
            <person name="Medema M.H."/>
            <person name="Devos D.P."/>
            <person name="Kaster A.-K."/>
            <person name="Ovreas L."/>
            <person name="Rohde M."/>
            <person name="Galperin M.Y."/>
            <person name="Jogler C."/>
        </authorList>
    </citation>
    <scope>NUCLEOTIDE SEQUENCE [LARGE SCALE GENOMIC DNA]</scope>
    <source>
        <strain evidence="3 4">Pla52n</strain>
    </source>
</reference>
<keyword evidence="2" id="KW-1133">Transmembrane helix</keyword>
<evidence type="ECO:0000313" key="4">
    <source>
        <dbReference type="Proteomes" id="UP000320176"/>
    </source>
</evidence>
<evidence type="ECO:0000313" key="3">
    <source>
        <dbReference type="EMBL" id="TWT93229.1"/>
    </source>
</evidence>
<evidence type="ECO:0000256" key="1">
    <source>
        <dbReference type="SAM" id="MobiDB-lite"/>
    </source>
</evidence>
<feature type="region of interest" description="Disordered" evidence="1">
    <location>
        <begin position="1"/>
        <end position="20"/>
    </location>
</feature>
<dbReference type="EMBL" id="SJPN01000009">
    <property type="protein sequence ID" value="TWT93229.1"/>
    <property type="molecule type" value="Genomic_DNA"/>
</dbReference>